<proteinExistence type="predicted"/>
<evidence type="ECO:0000313" key="2">
    <source>
        <dbReference type="Proteomes" id="UP001232148"/>
    </source>
</evidence>
<accession>A0AAD9M1R8</accession>
<sequence>MLTETARNVCLNAIAKSARTTKREIDRILSRTSFEELATIAAEVPIPDGPDWDLFENPHESSETDWWHVWDDTENLTVDPDMPFQWTNLNDTGEMLVDSFSPTNGILSENSLQDEDSDVNSLARLVEMSRVHMDLITNGTSRQTCDMQRHARDSIKRSCLPLPSNLDHTIIQSIFKHNVLQ</sequence>
<dbReference type="Proteomes" id="UP001232148">
    <property type="component" value="Unassembled WGS sequence"/>
</dbReference>
<protein>
    <submittedName>
        <fullName evidence="1">Uncharacterized protein</fullName>
    </submittedName>
</protein>
<reference evidence="1" key="1">
    <citation type="submission" date="2021-06" db="EMBL/GenBank/DDBJ databases">
        <title>Comparative genomics, transcriptomics and evolutionary studies reveal genomic signatures of adaptation to plant cell wall in hemibiotrophic fungi.</title>
        <authorList>
            <consortium name="DOE Joint Genome Institute"/>
            <person name="Baroncelli R."/>
            <person name="Diaz J.F."/>
            <person name="Benocci T."/>
            <person name="Peng M."/>
            <person name="Battaglia E."/>
            <person name="Haridas S."/>
            <person name="Andreopoulos W."/>
            <person name="Labutti K."/>
            <person name="Pangilinan J."/>
            <person name="Floch G.L."/>
            <person name="Makela M.R."/>
            <person name="Henrissat B."/>
            <person name="Grigoriev I.V."/>
            <person name="Crouch J.A."/>
            <person name="De Vries R.P."/>
            <person name="Sukno S.A."/>
            <person name="Thon M.R."/>
        </authorList>
    </citation>
    <scope>NUCLEOTIDE SEQUENCE</scope>
    <source>
        <strain evidence="1">MAFF235873</strain>
    </source>
</reference>
<comment type="caution">
    <text evidence="1">The sequence shown here is derived from an EMBL/GenBank/DDBJ whole genome shotgun (WGS) entry which is preliminary data.</text>
</comment>
<evidence type="ECO:0000313" key="1">
    <source>
        <dbReference type="EMBL" id="KAK2029594.1"/>
    </source>
</evidence>
<dbReference type="AlphaFoldDB" id="A0AAD9M1R8"/>
<name>A0AAD9M1R8_9PEZI</name>
<gene>
    <name evidence="1" type="ORF">LX32DRAFT_693177</name>
</gene>
<organism evidence="1 2">
    <name type="scientific">Colletotrichum zoysiae</name>
    <dbReference type="NCBI Taxonomy" id="1216348"/>
    <lineage>
        <taxon>Eukaryota</taxon>
        <taxon>Fungi</taxon>
        <taxon>Dikarya</taxon>
        <taxon>Ascomycota</taxon>
        <taxon>Pezizomycotina</taxon>
        <taxon>Sordariomycetes</taxon>
        <taxon>Hypocreomycetidae</taxon>
        <taxon>Glomerellales</taxon>
        <taxon>Glomerellaceae</taxon>
        <taxon>Colletotrichum</taxon>
        <taxon>Colletotrichum graminicola species complex</taxon>
    </lineage>
</organism>
<dbReference type="EMBL" id="MU842862">
    <property type="protein sequence ID" value="KAK2029594.1"/>
    <property type="molecule type" value="Genomic_DNA"/>
</dbReference>
<keyword evidence="2" id="KW-1185">Reference proteome</keyword>